<evidence type="ECO:0000313" key="1">
    <source>
        <dbReference type="EMBL" id="VDS04819.1"/>
    </source>
</evidence>
<proteinExistence type="predicted"/>
<name>A0A447IB70_9HYPH</name>
<keyword evidence="2" id="KW-1185">Reference proteome</keyword>
<dbReference type="OrthoDB" id="9828767at2"/>
<sequence length="683" mass="75072">MPLFIALAVACLLALVVFGLLQFRTMLKPAPPSPAQTASNDLNARLKATNDLLKSVIHAENSAVQSLLLLPDDVSPAEAFRILEAAMPSADIYDRSNLLEAAWIKHKRQPILAAMAGMALALPEQKHSILRTRLSQAMNHAAAPLLLQIAELLLERQDQLSDWLPPGGVLTYVERGSRKAAASAPEIAARLDEIAALFAPRTLELMLKTLRFEIASAGEVPDISPEQIANQLAPYCFPRFPQLLAEAHMELDRHPAPSRQIAHLTLDAAVLEHFQGFGSLNYFDMGKSLSRLCDAIGSPDALVSRRAAEIAASQLADYFYGTPEAQLAFQSALDWAIAQHGEHTEYDWLAAELNPPEITETKLRQAQANLEHPQKLRDGARRFGDTTASLDPETALAELRLALPDIPANMLSAALIEQWRASQSEIWLAGLAGLAIEQLDISQNAEAPLDWYLHWPLTEGSPALIASLVTAFDARFDRLDGYIRSLRGHRDLHIAVRRLRLADRPVATVLEAFKDKIDRRRTPLIEADIAARFAREARATDDKGAAQLVLDLYRVCVPGEPRLIEPVRAFLAARAERRFWHCAQLDFECMVLIYFGGMDALAGYDFSYLRQLYKAGLADADPEVVDRAAFDALRLLKKGIATTDSDLAAFSAGLSAAGPRAMWTDNLIELERAIAVALVANNS</sequence>
<dbReference type="Proteomes" id="UP000268844">
    <property type="component" value="Unassembled WGS sequence"/>
</dbReference>
<accession>A0A447IB70</accession>
<organism evidence="1 2">
    <name type="scientific">Devosia equisanguinis</name>
    <dbReference type="NCBI Taxonomy" id="2490941"/>
    <lineage>
        <taxon>Bacteria</taxon>
        <taxon>Pseudomonadati</taxon>
        <taxon>Pseudomonadota</taxon>
        <taxon>Alphaproteobacteria</taxon>
        <taxon>Hyphomicrobiales</taxon>
        <taxon>Devosiaceae</taxon>
        <taxon>Devosia</taxon>
    </lineage>
</organism>
<evidence type="ECO:0000313" key="2">
    <source>
        <dbReference type="Proteomes" id="UP000268844"/>
    </source>
</evidence>
<protein>
    <submittedName>
        <fullName evidence="1">Uncharacterized protein</fullName>
    </submittedName>
</protein>
<dbReference type="EMBL" id="UZWD01000025">
    <property type="protein sequence ID" value="VDS04819.1"/>
    <property type="molecule type" value="Genomic_DNA"/>
</dbReference>
<dbReference type="RefSeq" id="WP_126150368.1">
    <property type="nucleotide sequence ID" value="NZ_JBHTMH010000001.1"/>
</dbReference>
<gene>
    <name evidence="1" type="ORF">DEVEQU_01959</name>
</gene>
<dbReference type="AlphaFoldDB" id="A0A447IB70"/>
<reference evidence="1 2" key="1">
    <citation type="submission" date="2018-12" db="EMBL/GenBank/DDBJ databases">
        <authorList>
            <person name="Criscuolo A."/>
        </authorList>
    </citation>
    <scope>NUCLEOTIDE SEQUENCE [LARGE SCALE GENOMIC DNA]</scope>
    <source>
        <strain evidence="1">ACIP1116281</strain>
    </source>
</reference>